<feature type="domain" description="Bacterial sugar transferase" evidence="2">
    <location>
        <begin position="1"/>
        <end position="125"/>
    </location>
</feature>
<protein>
    <submittedName>
        <fullName evidence="3">Sugar transferase</fullName>
    </submittedName>
</protein>
<evidence type="ECO:0000259" key="2">
    <source>
        <dbReference type="Pfam" id="PF02397"/>
    </source>
</evidence>
<dbReference type="AlphaFoldDB" id="A0A1M5VPT9"/>
<organism evidence="3 4">
    <name type="scientific">Desulfofustis glycolicus DSM 9705</name>
    <dbReference type="NCBI Taxonomy" id="1121409"/>
    <lineage>
        <taxon>Bacteria</taxon>
        <taxon>Pseudomonadati</taxon>
        <taxon>Thermodesulfobacteriota</taxon>
        <taxon>Desulfobulbia</taxon>
        <taxon>Desulfobulbales</taxon>
        <taxon>Desulfocapsaceae</taxon>
        <taxon>Desulfofustis</taxon>
    </lineage>
</organism>
<dbReference type="EMBL" id="FQXS01000009">
    <property type="protein sequence ID" value="SHH77198.1"/>
    <property type="molecule type" value="Genomic_DNA"/>
</dbReference>
<name>A0A1M5VPT9_9BACT</name>
<dbReference type="GO" id="GO:0016780">
    <property type="term" value="F:phosphotransferase activity, for other substituted phosphate groups"/>
    <property type="evidence" value="ECO:0007669"/>
    <property type="project" value="TreeGrafter"/>
</dbReference>
<dbReference type="STRING" id="1121409.SAMN02745124_01796"/>
<gene>
    <name evidence="3" type="ORF">SAMN02745124_01796</name>
</gene>
<keyword evidence="4" id="KW-1185">Reference proteome</keyword>
<reference evidence="3 4" key="1">
    <citation type="submission" date="2016-11" db="EMBL/GenBank/DDBJ databases">
        <authorList>
            <person name="Jaros S."/>
            <person name="Januszkiewicz K."/>
            <person name="Wedrychowicz H."/>
        </authorList>
    </citation>
    <scope>NUCLEOTIDE SEQUENCE [LARGE SCALE GENOMIC DNA]</scope>
    <source>
        <strain evidence="3 4">DSM 9705</strain>
    </source>
</reference>
<accession>A0A1M5VPT9</accession>
<dbReference type="Proteomes" id="UP000184139">
    <property type="component" value="Unassembled WGS sequence"/>
</dbReference>
<comment type="similarity">
    <text evidence="1">Belongs to the bacterial sugar transferase family.</text>
</comment>
<evidence type="ECO:0000313" key="3">
    <source>
        <dbReference type="EMBL" id="SHH77198.1"/>
    </source>
</evidence>
<dbReference type="Pfam" id="PF02397">
    <property type="entry name" value="Bac_transf"/>
    <property type="match status" value="1"/>
</dbReference>
<dbReference type="PANTHER" id="PTHR30576">
    <property type="entry name" value="COLANIC BIOSYNTHESIS UDP-GLUCOSE LIPID CARRIER TRANSFERASE"/>
    <property type="match status" value="1"/>
</dbReference>
<proteinExistence type="inferred from homology"/>
<dbReference type="InterPro" id="IPR003362">
    <property type="entry name" value="Bact_transf"/>
</dbReference>
<evidence type="ECO:0000313" key="4">
    <source>
        <dbReference type="Proteomes" id="UP000184139"/>
    </source>
</evidence>
<evidence type="ECO:0000256" key="1">
    <source>
        <dbReference type="ARBA" id="ARBA00006464"/>
    </source>
</evidence>
<sequence length="148" mass="17039">MIKFRTMCDTKDRVGRPLPDSERLTGLGRYLRTTSLDELPELWNVLKGDMSLVGPRPLLMEYLPLYTPEQARRHEVRPGITGWAQVNGRNALSWEEKFALDVWYVENQSLWLDMKIITLTLWKVVRRDGISAAGEVTMPRFTGSSDVD</sequence>
<keyword evidence="3" id="KW-0808">Transferase</keyword>
<dbReference type="PANTHER" id="PTHR30576:SF8">
    <property type="entry name" value="UNDECAPRENYL-PHOSPHATE GALACTOSE PHOSPHOTRANSFERASE"/>
    <property type="match status" value="1"/>
</dbReference>